<dbReference type="GeneID" id="103187021"/>
<accession>A0A4W3HM85</accession>
<dbReference type="Ensembl" id="ENSCMIT00000016536.1">
    <property type="protein sequence ID" value="ENSCMIP00000016207.1"/>
    <property type="gene ID" value="ENSCMIG00000007842.1"/>
</dbReference>
<dbReference type="KEGG" id="cmk:103187021"/>
<gene>
    <name evidence="2" type="primary">myct1a</name>
</gene>
<dbReference type="Pfam" id="PF15179">
    <property type="entry name" value="Myc_target_1"/>
    <property type="match status" value="1"/>
</dbReference>
<dbReference type="GeneTree" id="ENSGT00390000011642"/>
<dbReference type="OMA" id="HYDCHSS"/>
<keyword evidence="1" id="KW-0812">Transmembrane</keyword>
<dbReference type="InterPro" id="IPR029180">
    <property type="entry name" value="Myc_target_1"/>
</dbReference>
<evidence type="ECO:0000313" key="3">
    <source>
        <dbReference type="Proteomes" id="UP000314986"/>
    </source>
</evidence>
<protein>
    <submittedName>
        <fullName evidence="2">Uncharacterized protein</fullName>
    </submittedName>
</protein>
<evidence type="ECO:0000313" key="2">
    <source>
        <dbReference type="Ensembl" id="ENSCMIP00000016207.1"/>
    </source>
</evidence>
<keyword evidence="3" id="KW-1185">Reference proteome</keyword>
<dbReference type="FunCoup" id="A0A4W3HM85">
    <property type="interactions" value="9"/>
</dbReference>
<evidence type="ECO:0000256" key="1">
    <source>
        <dbReference type="SAM" id="Phobius"/>
    </source>
</evidence>
<dbReference type="GO" id="GO:0005654">
    <property type="term" value="C:nucleoplasm"/>
    <property type="evidence" value="ECO:0007669"/>
    <property type="project" value="TreeGrafter"/>
</dbReference>
<reference evidence="2" key="4">
    <citation type="submission" date="2025-08" db="UniProtKB">
        <authorList>
            <consortium name="Ensembl"/>
        </authorList>
    </citation>
    <scope>IDENTIFICATION</scope>
</reference>
<dbReference type="CTD" id="796556"/>
<organism evidence="2 3">
    <name type="scientific">Callorhinchus milii</name>
    <name type="common">Ghost shark</name>
    <dbReference type="NCBI Taxonomy" id="7868"/>
    <lineage>
        <taxon>Eukaryota</taxon>
        <taxon>Metazoa</taxon>
        <taxon>Chordata</taxon>
        <taxon>Craniata</taxon>
        <taxon>Vertebrata</taxon>
        <taxon>Chondrichthyes</taxon>
        <taxon>Holocephali</taxon>
        <taxon>Chimaeriformes</taxon>
        <taxon>Callorhinchidae</taxon>
        <taxon>Callorhinchus</taxon>
    </lineage>
</organism>
<proteinExistence type="predicted"/>
<reference evidence="3" key="1">
    <citation type="journal article" date="2006" name="Science">
        <title>Ancient noncoding elements conserved in the human genome.</title>
        <authorList>
            <person name="Venkatesh B."/>
            <person name="Kirkness E.F."/>
            <person name="Loh Y.H."/>
            <person name="Halpern A.L."/>
            <person name="Lee A.P."/>
            <person name="Johnson J."/>
            <person name="Dandona N."/>
            <person name="Viswanathan L.D."/>
            <person name="Tay A."/>
            <person name="Venter J.C."/>
            <person name="Strausberg R.L."/>
            <person name="Brenner S."/>
        </authorList>
    </citation>
    <scope>NUCLEOTIDE SEQUENCE [LARGE SCALE GENOMIC DNA]</scope>
</reference>
<dbReference type="PANTHER" id="PTHR14869">
    <property type="entry name" value="MYC TARGET PROTEIN 1"/>
    <property type="match status" value="1"/>
</dbReference>
<dbReference type="PANTHER" id="PTHR14869:SF0">
    <property type="entry name" value="MYC TARGET PROTEIN 1"/>
    <property type="match status" value="1"/>
</dbReference>
<reference evidence="3" key="3">
    <citation type="journal article" date="2014" name="Nature">
        <title>Elephant shark genome provides unique insights into gnathostome evolution.</title>
        <authorList>
            <consortium name="International Elephant Shark Genome Sequencing Consortium"/>
            <person name="Venkatesh B."/>
            <person name="Lee A.P."/>
            <person name="Ravi V."/>
            <person name="Maurya A.K."/>
            <person name="Lian M.M."/>
            <person name="Swann J.B."/>
            <person name="Ohta Y."/>
            <person name="Flajnik M.F."/>
            <person name="Sutoh Y."/>
            <person name="Kasahara M."/>
            <person name="Hoon S."/>
            <person name="Gangu V."/>
            <person name="Roy S.W."/>
            <person name="Irimia M."/>
            <person name="Korzh V."/>
            <person name="Kondrychyn I."/>
            <person name="Lim Z.W."/>
            <person name="Tay B.H."/>
            <person name="Tohari S."/>
            <person name="Kong K.W."/>
            <person name="Ho S."/>
            <person name="Lorente-Galdos B."/>
            <person name="Quilez J."/>
            <person name="Marques-Bonet T."/>
            <person name="Raney B.J."/>
            <person name="Ingham P.W."/>
            <person name="Tay A."/>
            <person name="Hillier L.W."/>
            <person name="Minx P."/>
            <person name="Boehm T."/>
            <person name="Wilson R.K."/>
            <person name="Brenner S."/>
            <person name="Warren W.C."/>
        </authorList>
    </citation>
    <scope>NUCLEOTIDE SEQUENCE [LARGE SCALE GENOMIC DNA]</scope>
</reference>
<sequence length="193" mass="21294">MASNFTKVQYPLQNNFIAGVVTSFFVSVVIGLALGGFVLTLLMVVSRRKKASASISITQVVPRRARPSSRSLMLSRTECYRSNSNDRDCDALPLSRTLSLQCQGSQDQSDYYNRKSTFRASTFHPFLADPLPEDLAGDQPTSLLRTDTCSTLNCSLGHQEQQWSEGHQLTCLSSQTPPPAYEAVIEPAKNQLT</sequence>
<name>A0A4W3HM85_CALMI</name>
<dbReference type="RefSeq" id="XP_007904533.1">
    <property type="nucleotide sequence ID" value="XM_007906342.2"/>
</dbReference>
<dbReference type="OrthoDB" id="9943706at2759"/>
<dbReference type="InParanoid" id="A0A4W3HM85"/>
<dbReference type="STRING" id="7868.ENSCMIP00000016207"/>
<dbReference type="Proteomes" id="UP000314986">
    <property type="component" value="Unassembled WGS sequence"/>
</dbReference>
<keyword evidence="1" id="KW-1133">Transmembrane helix</keyword>
<reference evidence="3" key="2">
    <citation type="journal article" date="2007" name="PLoS Biol.">
        <title>Survey sequencing and comparative analysis of the elephant shark (Callorhinchus milii) genome.</title>
        <authorList>
            <person name="Venkatesh B."/>
            <person name="Kirkness E.F."/>
            <person name="Loh Y.H."/>
            <person name="Halpern A.L."/>
            <person name="Lee A.P."/>
            <person name="Johnson J."/>
            <person name="Dandona N."/>
            <person name="Viswanathan L.D."/>
            <person name="Tay A."/>
            <person name="Venter J.C."/>
            <person name="Strausberg R.L."/>
            <person name="Brenner S."/>
        </authorList>
    </citation>
    <scope>NUCLEOTIDE SEQUENCE [LARGE SCALE GENOMIC DNA]</scope>
</reference>
<reference evidence="2" key="5">
    <citation type="submission" date="2025-09" db="UniProtKB">
        <authorList>
            <consortium name="Ensembl"/>
        </authorList>
    </citation>
    <scope>IDENTIFICATION</scope>
</reference>
<feature type="transmembrane region" description="Helical" evidence="1">
    <location>
        <begin position="16"/>
        <end position="45"/>
    </location>
</feature>
<dbReference type="AlphaFoldDB" id="A0A4W3HM85"/>
<keyword evidence="1" id="KW-0472">Membrane</keyword>